<feature type="transmembrane region" description="Helical" evidence="1">
    <location>
        <begin position="37"/>
        <end position="60"/>
    </location>
</feature>
<protein>
    <submittedName>
        <fullName evidence="2">Uncharacterized protein</fullName>
    </submittedName>
</protein>
<dbReference type="RefSeq" id="WP_240252234.1">
    <property type="nucleotide sequence ID" value="NZ_JAKTTI010000001.1"/>
</dbReference>
<evidence type="ECO:0000256" key="1">
    <source>
        <dbReference type="SAM" id="Phobius"/>
    </source>
</evidence>
<comment type="caution">
    <text evidence="2">The sequence shown here is derived from an EMBL/GenBank/DDBJ whole genome shotgun (WGS) entry which is preliminary data.</text>
</comment>
<feature type="transmembrane region" description="Helical" evidence="1">
    <location>
        <begin position="7"/>
        <end position="25"/>
    </location>
</feature>
<reference evidence="2" key="1">
    <citation type="submission" date="2022-02" db="EMBL/GenBank/DDBJ databases">
        <title>Fredinandcohnia quinoae sp. nov. isolated from Chenopodium quinoa seeds.</title>
        <authorList>
            <person name="Saati-Santamaria Z."/>
            <person name="Flores-Felix J.D."/>
            <person name="Igual J.M."/>
            <person name="Velazquez E."/>
            <person name="Garcia-Fraile P."/>
            <person name="Martinez-Molina E."/>
        </authorList>
    </citation>
    <scope>NUCLEOTIDE SEQUENCE</scope>
    <source>
        <strain evidence="2">SECRCQ15</strain>
    </source>
</reference>
<gene>
    <name evidence="2" type="ORF">MJG50_01495</name>
</gene>
<feature type="transmembrane region" description="Helical" evidence="1">
    <location>
        <begin position="116"/>
        <end position="134"/>
    </location>
</feature>
<dbReference type="EMBL" id="JAKTTI010000001">
    <property type="protein sequence ID" value="MCH1623986.1"/>
    <property type="molecule type" value="Genomic_DNA"/>
</dbReference>
<dbReference type="AlphaFoldDB" id="A0AAW5DTL7"/>
<sequence length="166" mass="19291">MSYYIWLVVNVLFVIITAIYIWLFRTQDSSIILLGQFLAQIGILFFLVNVNMYFIFLVIRKSRTRKLKINLAKISRKMMKAHIPFAIMGTIIIIFHGIIMLYKMGDIVSFTNSKLLSGYAAILLLSVTLFAGYLRHKRSSGFRRRFHLVAALTFTSFFILHLFLPL</sequence>
<keyword evidence="1" id="KW-0812">Transmembrane</keyword>
<dbReference type="Proteomes" id="UP001431131">
    <property type="component" value="Unassembled WGS sequence"/>
</dbReference>
<keyword evidence="3" id="KW-1185">Reference proteome</keyword>
<keyword evidence="1" id="KW-0472">Membrane</keyword>
<organism evidence="2 3">
    <name type="scientific">Fredinandcohnia quinoae</name>
    <dbReference type="NCBI Taxonomy" id="2918902"/>
    <lineage>
        <taxon>Bacteria</taxon>
        <taxon>Bacillati</taxon>
        <taxon>Bacillota</taxon>
        <taxon>Bacilli</taxon>
        <taxon>Bacillales</taxon>
        <taxon>Bacillaceae</taxon>
        <taxon>Fredinandcohnia</taxon>
    </lineage>
</organism>
<evidence type="ECO:0000313" key="3">
    <source>
        <dbReference type="Proteomes" id="UP001431131"/>
    </source>
</evidence>
<keyword evidence="1" id="KW-1133">Transmembrane helix</keyword>
<evidence type="ECO:0000313" key="2">
    <source>
        <dbReference type="EMBL" id="MCH1623986.1"/>
    </source>
</evidence>
<feature type="transmembrane region" description="Helical" evidence="1">
    <location>
        <begin position="81"/>
        <end position="104"/>
    </location>
</feature>
<accession>A0AAW5DTL7</accession>
<name>A0AAW5DTL7_9BACI</name>
<feature type="transmembrane region" description="Helical" evidence="1">
    <location>
        <begin position="146"/>
        <end position="164"/>
    </location>
</feature>
<proteinExistence type="predicted"/>